<evidence type="ECO:0000256" key="1">
    <source>
        <dbReference type="ARBA" id="ARBA00009437"/>
    </source>
</evidence>
<dbReference type="InterPro" id="IPR005119">
    <property type="entry name" value="LysR_subst-bd"/>
</dbReference>
<dbReference type="Pfam" id="PF00126">
    <property type="entry name" value="HTH_1"/>
    <property type="match status" value="1"/>
</dbReference>
<dbReference type="Proteomes" id="UP001629230">
    <property type="component" value="Unassembled WGS sequence"/>
</dbReference>
<dbReference type="SUPFAM" id="SSF53850">
    <property type="entry name" value="Periplasmic binding protein-like II"/>
    <property type="match status" value="1"/>
</dbReference>
<evidence type="ECO:0000313" key="7">
    <source>
        <dbReference type="Proteomes" id="UP001629230"/>
    </source>
</evidence>
<evidence type="ECO:0000256" key="3">
    <source>
        <dbReference type="ARBA" id="ARBA00023125"/>
    </source>
</evidence>
<organism evidence="6 7">
    <name type="scientific">Paraburkholderia dipogonis</name>
    <dbReference type="NCBI Taxonomy" id="1211383"/>
    <lineage>
        <taxon>Bacteria</taxon>
        <taxon>Pseudomonadati</taxon>
        <taxon>Pseudomonadota</taxon>
        <taxon>Betaproteobacteria</taxon>
        <taxon>Burkholderiales</taxon>
        <taxon>Burkholderiaceae</taxon>
        <taxon>Paraburkholderia</taxon>
    </lineage>
</organism>
<dbReference type="PRINTS" id="PR00039">
    <property type="entry name" value="HTHLYSR"/>
</dbReference>
<accession>A0ABW9AIV9</accession>
<dbReference type="InterPro" id="IPR036388">
    <property type="entry name" value="WH-like_DNA-bd_sf"/>
</dbReference>
<dbReference type="InterPro" id="IPR000847">
    <property type="entry name" value="LysR_HTH_N"/>
</dbReference>
<name>A0ABW9AIV9_9BURK</name>
<comment type="similarity">
    <text evidence="1">Belongs to the LysR transcriptional regulatory family.</text>
</comment>
<reference evidence="6 7" key="1">
    <citation type="journal article" date="2024" name="Chem. Sci.">
        <title>Discovery of megapolipeptins by genome mining of a Burkholderiales bacteria collection.</title>
        <authorList>
            <person name="Paulo B.S."/>
            <person name="Recchia M.J.J."/>
            <person name="Lee S."/>
            <person name="Fergusson C.H."/>
            <person name="Romanowski S.B."/>
            <person name="Hernandez A."/>
            <person name="Krull N."/>
            <person name="Liu D.Y."/>
            <person name="Cavanagh H."/>
            <person name="Bos A."/>
            <person name="Gray C.A."/>
            <person name="Murphy B.T."/>
            <person name="Linington R.G."/>
            <person name="Eustaquio A.S."/>
        </authorList>
    </citation>
    <scope>NUCLEOTIDE SEQUENCE [LARGE SCALE GENOMIC DNA]</scope>
    <source>
        <strain evidence="6 7">RL17-350-BIC-A</strain>
    </source>
</reference>
<evidence type="ECO:0000256" key="4">
    <source>
        <dbReference type="ARBA" id="ARBA00023163"/>
    </source>
</evidence>
<dbReference type="Gene3D" id="1.10.10.10">
    <property type="entry name" value="Winged helix-like DNA-binding domain superfamily/Winged helix DNA-binding domain"/>
    <property type="match status" value="1"/>
</dbReference>
<dbReference type="Pfam" id="PF03466">
    <property type="entry name" value="LysR_substrate"/>
    <property type="match status" value="1"/>
</dbReference>
<dbReference type="SUPFAM" id="SSF46785">
    <property type="entry name" value="Winged helix' DNA-binding domain"/>
    <property type="match status" value="1"/>
</dbReference>
<comment type="caution">
    <text evidence="6">The sequence shown here is derived from an EMBL/GenBank/DDBJ whole genome shotgun (WGS) entry which is preliminary data.</text>
</comment>
<dbReference type="PANTHER" id="PTHR30427:SF1">
    <property type="entry name" value="TRANSCRIPTIONAL ACTIVATOR PROTEIN LYSR"/>
    <property type="match status" value="1"/>
</dbReference>
<protein>
    <submittedName>
        <fullName evidence="6">LysR substrate-binding domain-containing protein</fullName>
    </submittedName>
</protein>
<evidence type="ECO:0000259" key="5">
    <source>
        <dbReference type="PROSITE" id="PS50931"/>
    </source>
</evidence>
<keyword evidence="4" id="KW-0804">Transcription</keyword>
<dbReference type="RefSeq" id="WP_408175481.1">
    <property type="nucleotide sequence ID" value="NZ_JAQQEZ010000002.1"/>
</dbReference>
<keyword evidence="3" id="KW-0238">DNA-binding</keyword>
<dbReference type="InterPro" id="IPR036390">
    <property type="entry name" value="WH_DNA-bd_sf"/>
</dbReference>
<evidence type="ECO:0000256" key="2">
    <source>
        <dbReference type="ARBA" id="ARBA00023015"/>
    </source>
</evidence>
<gene>
    <name evidence="6" type="ORF">PQR57_03005</name>
</gene>
<dbReference type="EMBL" id="JAQQEZ010000002">
    <property type="protein sequence ID" value="MFL9999980.1"/>
    <property type="molecule type" value="Genomic_DNA"/>
</dbReference>
<dbReference type="Gene3D" id="3.40.190.290">
    <property type="match status" value="1"/>
</dbReference>
<keyword evidence="2" id="KW-0805">Transcription regulation</keyword>
<evidence type="ECO:0000313" key="6">
    <source>
        <dbReference type="EMBL" id="MFL9999980.1"/>
    </source>
</evidence>
<dbReference type="PROSITE" id="PS50931">
    <property type="entry name" value="HTH_LYSR"/>
    <property type="match status" value="1"/>
</dbReference>
<proteinExistence type="inferred from homology"/>
<sequence length="322" mass="35000">MNLKHIEAFRAVMVSGSMTAAAKALFTSQPNVSRLIAQLERDTGLQLFQRSGVRLIPTSEGEAFFREVERAFVGLQGLANAAAQIRNLGSGRLRIAAMPSAGMTLVPHAIKRFVELFPDVTVSLHVNTSGTVNHWTASQFCDLGVAVYVSEASDCEVEQLADVAAVCVMPAAHRLAAKRSIKPEDLEGESFISLCHGDGTRALMDEVFQRAGVQRVMAIEAQYTAMCCEMVRHGMGVTLAHPIVARDFAGPEIAIRPFLPATRFQTYLLFPPHRPRERLASAFVEVLRALHEELLAEVVAPARSAAGRGRARSRAEVGGDRL</sequence>
<keyword evidence="7" id="KW-1185">Reference proteome</keyword>
<feature type="domain" description="HTH lysR-type" evidence="5">
    <location>
        <begin position="1"/>
        <end position="58"/>
    </location>
</feature>
<dbReference type="PANTHER" id="PTHR30427">
    <property type="entry name" value="TRANSCRIPTIONAL ACTIVATOR PROTEIN LYSR"/>
    <property type="match status" value="1"/>
</dbReference>